<reference evidence="3" key="1">
    <citation type="journal article" date="2019" name="Int. J. Syst. Evol. Microbiol.">
        <title>The Global Catalogue of Microorganisms (GCM) 10K type strain sequencing project: providing services to taxonomists for standard genome sequencing and annotation.</title>
        <authorList>
            <consortium name="The Broad Institute Genomics Platform"/>
            <consortium name="The Broad Institute Genome Sequencing Center for Infectious Disease"/>
            <person name="Wu L."/>
            <person name="Ma J."/>
        </authorList>
    </citation>
    <scope>NUCLEOTIDE SEQUENCE [LARGE SCALE GENOMIC DNA]</scope>
    <source>
        <strain evidence="3">JCM 8201</strain>
    </source>
</reference>
<dbReference type="InterPro" id="IPR016181">
    <property type="entry name" value="Acyl_CoA_acyltransferase"/>
</dbReference>
<proteinExistence type="predicted"/>
<accession>A0ABP6H0B9</accession>
<organism evidence="2 3">
    <name type="scientific">Actinocorallia aurantiaca</name>
    <dbReference type="NCBI Taxonomy" id="46204"/>
    <lineage>
        <taxon>Bacteria</taxon>
        <taxon>Bacillati</taxon>
        <taxon>Actinomycetota</taxon>
        <taxon>Actinomycetes</taxon>
        <taxon>Streptosporangiales</taxon>
        <taxon>Thermomonosporaceae</taxon>
        <taxon>Actinocorallia</taxon>
    </lineage>
</organism>
<dbReference type="Pfam" id="PF00583">
    <property type="entry name" value="Acetyltransf_1"/>
    <property type="match status" value="1"/>
</dbReference>
<dbReference type="SUPFAM" id="SSF55729">
    <property type="entry name" value="Acyl-CoA N-acyltransferases (Nat)"/>
    <property type="match status" value="1"/>
</dbReference>
<evidence type="ECO:0000313" key="2">
    <source>
        <dbReference type="EMBL" id="GAA2733567.1"/>
    </source>
</evidence>
<name>A0ABP6H0B9_9ACTN</name>
<dbReference type="Gene3D" id="3.40.630.30">
    <property type="match status" value="1"/>
</dbReference>
<keyword evidence="3" id="KW-1185">Reference proteome</keyword>
<evidence type="ECO:0000313" key="3">
    <source>
        <dbReference type="Proteomes" id="UP001501842"/>
    </source>
</evidence>
<comment type="caution">
    <text evidence="2">The sequence shown here is derived from an EMBL/GenBank/DDBJ whole genome shotgun (WGS) entry which is preliminary data.</text>
</comment>
<dbReference type="InterPro" id="IPR000182">
    <property type="entry name" value="GNAT_dom"/>
</dbReference>
<sequence>MEGMEFTFSDEVSGELADLVLAELKAENRRRSPELRAALERHGEEQPLHVYALEGGRPVGGMVGRTWVGWLHVDLLWVRERGRGLGSRLLARAEELAAARGCVGVRVETWSFQAPGFYQRQGYRIAGEVPGHPPGAVDYTLIKEL</sequence>
<evidence type="ECO:0000259" key="1">
    <source>
        <dbReference type="PROSITE" id="PS51186"/>
    </source>
</evidence>
<dbReference type="Proteomes" id="UP001501842">
    <property type="component" value="Unassembled WGS sequence"/>
</dbReference>
<dbReference type="EMBL" id="BAAATZ010000025">
    <property type="protein sequence ID" value="GAA2733567.1"/>
    <property type="molecule type" value="Genomic_DNA"/>
</dbReference>
<feature type="domain" description="N-acetyltransferase" evidence="1">
    <location>
        <begin position="6"/>
        <end position="145"/>
    </location>
</feature>
<protein>
    <submittedName>
        <fullName evidence="2">N-acetyltransferase</fullName>
    </submittedName>
</protein>
<dbReference type="PROSITE" id="PS51186">
    <property type="entry name" value="GNAT"/>
    <property type="match status" value="1"/>
</dbReference>
<gene>
    <name evidence="2" type="ORF">GCM10010439_53910</name>
</gene>